<dbReference type="Proteomes" id="UP000074914">
    <property type="component" value="Chromosome"/>
</dbReference>
<dbReference type="InterPro" id="IPR002481">
    <property type="entry name" value="FUR"/>
</dbReference>
<sequence length="219" mass="23525">MQLNCISGIIESLFIRPHTMNPGQKSKPVTGTATAAAAKTSHRQQAAALAEAQLREVALRITPARIKVLAALLEARCAFSHQDMQDQFVDMDRVTLYRALDCLTDAGLAHKIAGDDRVFRYSAGAEHGDGGAHGDPGHHAQHQHGHFKCTRCAKVFCLDGSGDAGFLDSILALGDKHVGSSPAALRKQLQQALQDTLGKGFQGHEIELTIKGWCADCVH</sequence>
<dbReference type="PANTHER" id="PTHR33202:SF7">
    <property type="entry name" value="FERRIC UPTAKE REGULATION PROTEIN"/>
    <property type="match status" value="1"/>
</dbReference>
<organism evidence="1 2">
    <name type="scientific">Collimonas pratensis</name>
    <dbReference type="NCBI Taxonomy" id="279113"/>
    <lineage>
        <taxon>Bacteria</taxon>
        <taxon>Pseudomonadati</taxon>
        <taxon>Pseudomonadota</taxon>
        <taxon>Betaproteobacteria</taxon>
        <taxon>Burkholderiales</taxon>
        <taxon>Oxalobacteraceae</taxon>
        <taxon>Collimonas</taxon>
    </lineage>
</organism>
<dbReference type="EMBL" id="CP013236">
    <property type="protein sequence ID" value="AMP17049.1"/>
    <property type="molecule type" value="Genomic_DNA"/>
</dbReference>
<proteinExistence type="predicted"/>
<dbReference type="InterPro" id="IPR036388">
    <property type="entry name" value="WH-like_DNA-bd_sf"/>
</dbReference>
<name>A0ABM5ZCQ7_9BURK</name>
<evidence type="ECO:0000313" key="2">
    <source>
        <dbReference type="Proteomes" id="UP000074914"/>
    </source>
</evidence>
<gene>
    <name evidence="1" type="ORF">CPter291_4836</name>
</gene>
<reference evidence="1 2" key="1">
    <citation type="submission" date="2015-11" db="EMBL/GenBank/DDBJ databases">
        <title>Exploring the genomic traits of fungus-feeding bacterial genus Collimonas.</title>
        <authorList>
            <person name="Song C."/>
            <person name="Schmidt R."/>
            <person name="de Jager V."/>
            <person name="Krzyzanowska D."/>
            <person name="Jongedijk E."/>
            <person name="Cankar K."/>
            <person name="Beekwilder J."/>
            <person name="van Veen A."/>
            <person name="de Boer W."/>
            <person name="van Veen J.A."/>
            <person name="Garbeva P."/>
        </authorList>
    </citation>
    <scope>NUCLEOTIDE SEQUENCE [LARGE SCALE GENOMIC DNA]</scope>
    <source>
        <strain evidence="1 2">Ter291</strain>
    </source>
</reference>
<dbReference type="SUPFAM" id="SSF46785">
    <property type="entry name" value="Winged helix' DNA-binding domain"/>
    <property type="match status" value="1"/>
</dbReference>
<evidence type="ECO:0000313" key="1">
    <source>
        <dbReference type="EMBL" id="AMP17049.1"/>
    </source>
</evidence>
<protein>
    <submittedName>
        <fullName evidence="1">Ferric uptake regulator family protein</fullName>
    </submittedName>
</protein>
<dbReference type="Gene3D" id="1.10.10.10">
    <property type="entry name" value="Winged helix-like DNA-binding domain superfamily/Winged helix DNA-binding domain"/>
    <property type="match status" value="1"/>
</dbReference>
<dbReference type="PANTHER" id="PTHR33202">
    <property type="entry name" value="ZINC UPTAKE REGULATION PROTEIN"/>
    <property type="match status" value="1"/>
</dbReference>
<accession>A0ABM5ZCQ7</accession>
<keyword evidence="2" id="KW-1185">Reference proteome</keyword>
<dbReference type="InterPro" id="IPR036390">
    <property type="entry name" value="WH_DNA-bd_sf"/>
</dbReference>